<dbReference type="GeneID" id="36842699"/>
<evidence type="ECO:0000313" key="1">
    <source>
        <dbReference type="EMBL" id="AVK75986.1"/>
    </source>
</evidence>
<dbReference type="Proteomes" id="UP000249287">
    <property type="component" value="Segment"/>
</dbReference>
<proteinExistence type="predicted"/>
<dbReference type="EMBL" id="MG011690">
    <property type="protein sequence ID" value="AVK75986.1"/>
    <property type="molecule type" value="Genomic_DNA"/>
</dbReference>
<dbReference type="KEGG" id="vg:36842699"/>
<protein>
    <submittedName>
        <fullName evidence="1">Uncharacterized protein</fullName>
    </submittedName>
</protein>
<sequence length="153" mass="16743">MVLTGSAAASTKSKPATRTSDAVRFDWLVGEYSRATPVPSVEGAQAPVDALDDDIEAELQALHQARGTLGIVCRRARQRLAAPGFAPDRALQKRTLAQLDRWASALQAREASLGAEWRRRYPLPCRVGPWGRLRARVAGFCRRRPVPSVDNLA</sequence>
<accession>A0A2U7UC20</accession>
<dbReference type="RefSeq" id="YP_009481989.1">
    <property type="nucleotide sequence ID" value="NC_037666.1"/>
</dbReference>
<reference evidence="1" key="1">
    <citation type="journal article" date="2018" name="Nat. Commun.">
        <title>Diversity and evolution of the emerging Pandoraviridae family.</title>
        <authorList>
            <person name="Legendre M."/>
            <person name="Fabre E."/>
            <person name="Poirot O."/>
            <person name="Jeudy S."/>
            <person name="Lartigue A."/>
            <person name="Alempic J.M."/>
            <person name="Beucher L."/>
            <person name="Philippe N."/>
            <person name="Bertaux L."/>
            <person name="Christo-Foroux E."/>
            <person name="Labadie K."/>
            <person name="Coute Y."/>
            <person name="Abergel C."/>
            <person name="Claverie J.M."/>
        </authorList>
    </citation>
    <scope>NUCLEOTIDE SEQUENCE [LARGE SCALE GENOMIC DNA]</scope>
    <source>
        <strain evidence="1">Neocaledonia</strain>
    </source>
</reference>
<name>A0A2U7UC20_9VIRU</name>
<organism evidence="1">
    <name type="scientific">Pandoravirus neocaledonia</name>
    <dbReference type="NCBI Taxonomy" id="2107708"/>
    <lineage>
        <taxon>Viruses</taxon>
        <taxon>Pandoravirus</taxon>
    </lineage>
</organism>
<gene>
    <name evidence="1" type="ORF">pneo_cds_379</name>
</gene>